<accession>A0A381XWH3</accession>
<name>A0A381XWH3_9ZZZZ</name>
<dbReference type="GO" id="GO:0008757">
    <property type="term" value="F:S-adenosylmethionine-dependent methyltransferase activity"/>
    <property type="evidence" value="ECO:0007669"/>
    <property type="project" value="InterPro"/>
</dbReference>
<sequence>MDYPENAFNREDESDDALFYSEARLVVHIDAAAITQLKKYLLDQLPEGCTMLDLMSSWRSHIPDGVTTHQVYGLGLNGEEMSNNPQLDHWVIKDINKDSNLPYEDSKFDAVMVVVSIQYMTDPISVFDEVNRVLKKDCKFHVVYSNRMFPTKATKIWKAFDNIERANLIGSYFGNSGLWSVPNAIDISPVGPVVSDPLFVVSAQKK</sequence>
<dbReference type="Gene3D" id="3.40.50.150">
    <property type="entry name" value="Vaccinia Virus protein VP39"/>
    <property type="match status" value="1"/>
</dbReference>
<dbReference type="AlphaFoldDB" id="A0A381XWH3"/>
<dbReference type="EMBL" id="UINC01016637">
    <property type="protein sequence ID" value="SVA69134.1"/>
    <property type="molecule type" value="Genomic_DNA"/>
</dbReference>
<gene>
    <name evidence="2" type="ORF">METZ01_LOCUS121988</name>
</gene>
<evidence type="ECO:0000259" key="1">
    <source>
        <dbReference type="Pfam" id="PF08241"/>
    </source>
</evidence>
<dbReference type="PANTHER" id="PTHR43036:SF2">
    <property type="entry name" value="OS04G0481300 PROTEIN"/>
    <property type="match status" value="1"/>
</dbReference>
<dbReference type="SUPFAM" id="SSF53335">
    <property type="entry name" value="S-adenosyl-L-methionine-dependent methyltransferases"/>
    <property type="match status" value="1"/>
</dbReference>
<proteinExistence type="predicted"/>
<reference evidence="2" key="1">
    <citation type="submission" date="2018-05" db="EMBL/GenBank/DDBJ databases">
        <authorList>
            <person name="Lanie J.A."/>
            <person name="Ng W.-L."/>
            <person name="Kazmierczak K.M."/>
            <person name="Andrzejewski T.M."/>
            <person name="Davidsen T.M."/>
            <person name="Wayne K.J."/>
            <person name="Tettelin H."/>
            <person name="Glass J.I."/>
            <person name="Rusch D."/>
            <person name="Podicherti R."/>
            <person name="Tsui H.-C.T."/>
            <person name="Winkler M.E."/>
        </authorList>
    </citation>
    <scope>NUCLEOTIDE SEQUENCE</scope>
</reference>
<protein>
    <recommendedName>
        <fullName evidence="1">Methyltransferase type 11 domain-containing protein</fullName>
    </recommendedName>
</protein>
<feature type="domain" description="Methyltransferase type 11" evidence="1">
    <location>
        <begin position="90"/>
        <end position="140"/>
    </location>
</feature>
<organism evidence="2">
    <name type="scientific">marine metagenome</name>
    <dbReference type="NCBI Taxonomy" id="408172"/>
    <lineage>
        <taxon>unclassified sequences</taxon>
        <taxon>metagenomes</taxon>
        <taxon>ecological metagenomes</taxon>
    </lineage>
</organism>
<dbReference type="InterPro" id="IPR029063">
    <property type="entry name" value="SAM-dependent_MTases_sf"/>
</dbReference>
<dbReference type="PANTHER" id="PTHR43036">
    <property type="entry name" value="OSJNBB0011N17.9 PROTEIN"/>
    <property type="match status" value="1"/>
</dbReference>
<dbReference type="Pfam" id="PF08241">
    <property type="entry name" value="Methyltransf_11"/>
    <property type="match status" value="1"/>
</dbReference>
<dbReference type="InterPro" id="IPR013216">
    <property type="entry name" value="Methyltransf_11"/>
</dbReference>
<evidence type="ECO:0000313" key="2">
    <source>
        <dbReference type="EMBL" id="SVA69134.1"/>
    </source>
</evidence>